<reference evidence="2" key="1">
    <citation type="submission" date="2020-03" db="EMBL/GenBank/DDBJ databases">
        <authorList>
            <person name="Weist P."/>
        </authorList>
    </citation>
    <scope>NUCLEOTIDE SEQUENCE</scope>
</reference>
<protein>
    <submittedName>
        <fullName evidence="2">Uncharacterized protein</fullName>
    </submittedName>
</protein>
<comment type="caution">
    <text evidence="2">The sequence shown here is derived from an EMBL/GenBank/DDBJ whole genome shotgun (WGS) entry which is preliminary data.</text>
</comment>
<dbReference type="EMBL" id="CADEAL010004269">
    <property type="protein sequence ID" value="CAB1455766.1"/>
    <property type="molecule type" value="Genomic_DNA"/>
</dbReference>
<evidence type="ECO:0000313" key="2">
    <source>
        <dbReference type="EMBL" id="CAB1455766.1"/>
    </source>
</evidence>
<evidence type="ECO:0000256" key="1">
    <source>
        <dbReference type="SAM" id="MobiDB-lite"/>
    </source>
</evidence>
<organism evidence="2 3">
    <name type="scientific">Pleuronectes platessa</name>
    <name type="common">European plaice</name>
    <dbReference type="NCBI Taxonomy" id="8262"/>
    <lineage>
        <taxon>Eukaryota</taxon>
        <taxon>Metazoa</taxon>
        <taxon>Chordata</taxon>
        <taxon>Craniata</taxon>
        <taxon>Vertebrata</taxon>
        <taxon>Euteleostomi</taxon>
        <taxon>Actinopterygii</taxon>
        <taxon>Neopterygii</taxon>
        <taxon>Teleostei</taxon>
        <taxon>Neoteleostei</taxon>
        <taxon>Acanthomorphata</taxon>
        <taxon>Carangaria</taxon>
        <taxon>Pleuronectiformes</taxon>
        <taxon>Pleuronectoidei</taxon>
        <taxon>Pleuronectidae</taxon>
        <taxon>Pleuronectes</taxon>
    </lineage>
</organism>
<feature type="compositionally biased region" description="Polar residues" evidence="1">
    <location>
        <begin position="49"/>
        <end position="62"/>
    </location>
</feature>
<feature type="region of interest" description="Disordered" evidence="1">
    <location>
        <begin position="203"/>
        <end position="248"/>
    </location>
</feature>
<gene>
    <name evidence="2" type="ORF">PLEPLA_LOCUS43547</name>
</gene>
<feature type="compositionally biased region" description="Basic and acidic residues" evidence="1">
    <location>
        <begin position="1"/>
        <end position="15"/>
    </location>
</feature>
<feature type="region of interest" description="Disordered" evidence="1">
    <location>
        <begin position="1"/>
        <end position="62"/>
    </location>
</feature>
<evidence type="ECO:0000313" key="3">
    <source>
        <dbReference type="Proteomes" id="UP001153269"/>
    </source>
</evidence>
<dbReference type="Proteomes" id="UP001153269">
    <property type="component" value="Unassembled WGS sequence"/>
</dbReference>
<proteinExistence type="predicted"/>
<keyword evidence="3" id="KW-1185">Reference proteome</keyword>
<accession>A0A9N7VP12</accession>
<feature type="region of interest" description="Disordered" evidence="1">
    <location>
        <begin position="93"/>
        <end position="158"/>
    </location>
</feature>
<dbReference type="AlphaFoldDB" id="A0A9N7VP12"/>
<sequence length="248" mass="27195">MSPEDSRALGVKDAEQFILRPQSSGSEKCTRSGDRNLSIPEMGMCPGKSRQSWTPAKPQHTWTTSPTVKRVFVYSRPLQAPCKPLANRGSLRAFLDQSPPSPPQSLPPHRRHHPTAATTTSRHAWMKPSTWHDGTERETGVGRGGGVTGGEWRRGTRAAIERREKDKGFFFAEDAFKSSVSRSYGYTVSPPLLGARRLHIGSPKTGEAKGISPGQMVWPGQPRPGFPRRKHTGLGAMSVAPRAPRGTR</sequence>
<name>A0A9N7VP12_PLEPL</name>